<dbReference type="AlphaFoldDB" id="A0A7W5AVF6"/>
<organism evidence="1 2">
    <name type="scientific">Paenibacillus phyllosphaerae</name>
    <dbReference type="NCBI Taxonomy" id="274593"/>
    <lineage>
        <taxon>Bacteria</taxon>
        <taxon>Bacillati</taxon>
        <taxon>Bacillota</taxon>
        <taxon>Bacilli</taxon>
        <taxon>Bacillales</taxon>
        <taxon>Paenibacillaceae</taxon>
        <taxon>Paenibacillus</taxon>
    </lineage>
</organism>
<evidence type="ECO:0000313" key="2">
    <source>
        <dbReference type="Proteomes" id="UP000570361"/>
    </source>
</evidence>
<gene>
    <name evidence="1" type="ORF">FHS18_000958</name>
</gene>
<reference evidence="1 2" key="1">
    <citation type="submission" date="2020-08" db="EMBL/GenBank/DDBJ databases">
        <title>Genomic Encyclopedia of Type Strains, Phase III (KMG-III): the genomes of soil and plant-associated and newly described type strains.</title>
        <authorList>
            <person name="Whitman W."/>
        </authorList>
    </citation>
    <scope>NUCLEOTIDE SEQUENCE [LARGE SCALE GENOMIC DNA]</scope>
    <source>
        <strain evidence="1 2">CECT 5862</strain>
    </source>
</reference>
<dbReference type="Proteomes" id="UP000570361">
    <property type="component" value="Unassembled WGS sequence"/>
</dbReference>
<dbReference type="EMBL" id="JACHXK010000002">
    <property type="protein sequence ID" value="MBB3108906.1"/>
    <property type="molecule type" value="Genomic_DNA"/>
</dbReference>
<proteinExistence type="predicted"/>
<evidence type="ECO:0000313" key="1">
    <source>
        <dbReference type="EMBL" id="MBB3108906.1"/>
    </source>
</evidence>
<comment type="caution">
    <text evidence="1">The sequence shown here is derived from an EMBL/GenBank/DDBJ whole genome shotgun (WGS) entry which is preliminary data.</text>
</comment>
<sequence length="29" mass="2993">MATEEEEVVHDGDTRASIGDLAIAATAYG</sequence>
<name>A0A7W5AVF6_9BACL</name>
<protein>
    <submittedName>
        <fullName evidence="1">Uncharacterized protein</fullName>
    </submittedName>
</protein>
<keyword evidence="2" id="KW-1185">Reference proteome</keyword>
<accession>A0A7W5AVF6</accession>